<protein>
    <submittedName>
        <fullName evidence="2">Uncharacterized protein</fullName>
    </submittedName>
</protein>
<keyword evidence="3" id="KW-1185">Reference proteome</keyword>
<name>A0A2P5C5U2_TREOI</name>
<dbReference type="Proteomes" id="UP000237000">
    <property type="component" value="Unassembled WGS sequence"/>
</dbReference>
<gene>
    <name evidence="2" type="ORF">TorRG33x02_296500</name>
</gene>
<reference evidence="3" key="1">
    <citation type="submission" date="2016-06" db="EMBL/GenBank/DDBJ databases">
        <title>Parallel loss of symbiosis genes in relatives of nitrogen-fixing non-legume Parasponia.</title>
        <authorList>
            <person name="Van Velzen R."/>
            <person name="Holmer R."/>
            <person name="Bu F."/>
            <person name="Rutten L."/>
            <person name="Van Zeijl A."/>
            <person name="Liu W."/>
            <person name="Santuari L."/>
            <person name="Cao Q."/>
            <person name="Sharma T."/>
            <person name="Shen D."/>
            <person name="Roswanjaya Y."/>
            <person name="Wardhani T."/>
            <person name="Kalhor M.S."/>
            <person name="Jansen J."/>
            <person name="Van den Hoogen J."/>
            <person name="Gungor B."/>
            <person name="Hartog M."/>
            <person name="Hontelez J."/>
            <person name="Verver J."/>
            <person name="Yang W.-C."/>
            <person name="Schijlen E."/>
            <person name="Repin R."/>
            <person name="Schilthuizen M."/>
            <person name="Schranz E."/>
            <person name="Heidstra R."/>
            <person name="Miyata K."/>
            <person name="Fedorova E."/>
            <person name="Kohlen W."/>
            <person name="Bisseling T."/>
            <person name="Smit S."/>
            <person name="Geurts R."/>
        </authorList>
    </citation>
    <scope>NUCLEOTIDE SEQUENCE [LARGE SCALE GENOMIC DNA]</scope>
    <source>
        <strain evidence="3">cv. RG33-2</strain>
    </source>
</reference>
<feature type="region of interest" description="Disordered" evidence="1">
    <location>
        <begin position="1"/>
        <end position="21"/>
    </location>
</feature>
<organism evidence="2 3">
    <name type="scientific">Trema orientale</name>
    <name type="common">Charcoal tree</name>
    <name type="synonym">Celtis orientalis</name>
    <dbReference type="NCBI Taxonomy" id="63057"/>
    <lineage>
        <taxon>Eukaryota</taxon>
        <taxon>Viridiplantae</taxon>
        <taxon>Streptophyta</taxon>
        <taxon>Embryophyta</taxon>
        <taxon>Tracheophyta</taxon>
        <taxon>Spermatophyta</taxon>
        <taxon>Magnoliopsida</taxon>
        <taxon>eudicotyledons</taxon>
        <taxon>Gunneridae</taxon>
        <taxon>Pentapetalae</taxon>
        <taxon>rosids</taxon>
        <taxon>fabids</taxon>
        <taxon>Rosales</taxon>
        <taxon>Cannabaceae</taxon>
        <taxon>Trema</taxon>
    </lineage>
</organism>
<sequence length="81" mass="9208">MAHSTWGSTVVASTSRFSPRHPATWRKRVTYIRRRNVLKAQKRAHPILINGPGGGRAFSTFRFIQCPAKSRLIYEIAIDGR</sequence>
<comment type="caution">
    <text evidence="2">The sequence shown here is derived from an EMBL/GenBank/DDBJ whole genome shotgun (WGS) entry which is preliminary data.</text>
</comment>
<dbReference type="OrthoDB" id="10278971at2759"/>
<dbReference type="InParanoid" id="A0A2P5C5U2"/>
<proteinExistence type="predicted"/>
<dbReference type="AlphaFoldDB" id="A0A2P5C5U2"/>
<evidence type="ECO:0000256" key="1">
    <source>
        <dbReference type="SAM" id="MobiDB-lite"/>
    </source>
</evidence>
<accession>A0A2P5C5U2</accession>
<feature type="compositionally biased region" description="Polar residues" evidence="1">
    <location>
        <begin position="1"/>
        <end position="17"/>
    </location>
</feature>
<dbReference type="EMBL" id="JXTC01000409">
    <property type="protein sequence ID" value="PON56403.1"/>
    <property type="molecule type" value="Genomic_DNA"/>
</dbReference>
<evidence type="ECO:0000313" key="3">
    <source>
        <dbReference type="Proteomes" id="UP000237000"/>
    </source>
</evidence>
<evidence type="ECO:0000313" key="2">
    <source>
        <dbReference type="EMBL" id="PON56403.1"/>
    </source>
</evidence>